<dbReference type="EMBL" id="UGYO01000001">
    <property type="protein sequence ID" value="SUI66283.1"/>
    <property type="molecule type" value="Genomic_DNA"/>
</dbReference>
<evidence type="ECO:0000256" key="3">
    <source>
        <dbReference type="ARBA" id="ARBA00022806"/>
    </source>
</evidence>
<dbReference type="GO" id="GO:0005524">
    <property type="term" value="F:ATP binding"/>
    <property type="evidence" value="ECO:0007669"/>
    <property type="project" value="UniProtKB-KW"/>
</dbReference>
<keyword evidence="4" id="KW-0067">ATP-binding</keyword>
<dbReference type="Proteomes" id="UP000254069">
    <property type="component" value="Unassembled WGS sequence"/>
</dbReference>
<dbReference type="SUPFAM" id="SSF52540">
    <property type="entry name" value="P-loop containing nucleoside triphosphate hydrolases"/>
    <property type="match status" value="1"/>
</dbReference>
<dbReference type="Gene3D" id="3.40.50.300">
    <property type="entry name" value="P-loop containing nucleotide triphosphate hydrolases"/>
    <property type="match status" value="1"/>
</dbReference>
<dbReference type="InterPro" id="IPR000212">
    <property type="entry name" value="DNA_helicase_UvrD/REP"/>
</dbReference>
<feature type="domain" description="UvrD-like helicase ATP-binding" evidence="5">
    <location>
        <begin position="153"/>
        <end position="476"/>
    </location>
</feature>
<dbReference type="Pfam" id="PF00580">
    <property type="entry name" value="UvrD-helicase"/>
    <property type="match status" value="1"/>
</dbReference>
<keyword evidence="1" id="KW-0547">Nucleotide-binding</keyword>
<dbReference type="AlphaFoldDB" id="A0A379ZRH4"/>
<protein>
    <submittedName>
        <fullName evidence="6">UvrD/REP helicase</fullName>
    </submittedName>
</protein>
<accession>A0A379ZRH4</accession>
<evidence type="ECO:0000313" key="7">
    <source>
        <dbReference type="Proteomes" id="UP000254069"/>
    </source>
</evidence>
<dbReference type="GO" id="GO:0043138">
    <property type="term" value="F:3'-5' DNA helicase activity"/>
    <property type="evidence" value="ECO:0007669"/>
    <property type="project" value="TreeGrafter"/>
</dbReference>
<dbReference type="GO" id="GO:0000725">
    <property type="term" value="P:recombinational repair"/>
    <property type="evidence" value="ECO:0007669"/>
    <property type="project" value="TreeGrafter"/>
</dbReference>
<keyword evidence="2" id="KW-0378">Hydrolase</keyword>
<evidence type="ECO:0000256" key="1">
    <source>
        <dbReference type="ARBA" id="ARBA00022741"/>
    </source>
</evidence>
<sequence>MKKELAVDFETFSQKSDTPVFHKIKFDETSIYLTKSFFYESGIPNTGKNHFGNYRLFSWSDARAKAFLGFELGQESPALGIASVIGSFTPLKDDLRDVKYVSGEGKAYFKSALAELEGKNIEEESSEKVDAENFMKMKEIIPTGAQGKAIYGDGDYIIDGPAGTGKSTTVLQKIKLLEVQEKINPTRIQVIVKNSKVVPRFKELLAAIDIFDISILPVGDFIARNYSNTPSVGVDELSFLNKLAVNASDILNFVFDTKTLFALGYQLNQNYWDQMCEVTKNDTSFISAAKSFLEKAEEVRESKKVNSKSIADKQAELRKNTAIEKEKLTRAIIKKNEKSLLRRLGKRIGFNATSNESALSLGDEANIREQLSKYKNRHQEVIEKFKLRFDEQIHLAEQSLVKELESIKEVFVKAVVKTTRDRNEAEILRLYFNKNLFGNYPFHTIIVDEAQDVSSVDIELIRLCTQNSILAGDESQTENPDGIGLWDNLAIENTFTKNDNLNIYQLRHNFRQTYELGNVSYNYRQLILGRGIEDIKSDYFEDQIGFNKPSLRLISAEEDFVHLVKARIDYINETFSSSFPLVIFYENSSSLQRFKTLLQGENFTICNDENLEYASDILFVNIWEIAGREFPVVLAPLTESTSANTIYIMLSRAKFDLTFFTGAGKTIDPYILLLCQHGLINK</sequence>
<name>A0A379ZRH4_9GAMM</name>
<evidence type="ECO:0000259" key="5">
    <source>
        <dbReference type="Pfam" id="PF00580"/>
    </source>
</evidence>
<dbReference type="PANTHER" id="PTHR11070">
    <property type="entry name" value="UVRD / RECB / PCRA DNA HELICASE FAMILY MEMBER"/>
    <property type="match status" value="1"/>
</dbReference>
<dbReference type="GO" id="GO:0003677">
    <property type="term" value="F:DNA binding"/>
    <property type="evidence" value="ECO:0007669"/>
    <property type="project" value="InterPro"/>
</dbReference>
<dbReference type="GO" id="GO:0005829">
    <property type="term" value="C:cytosol"/>
    <property type="evidence" value="ECO:0007669"/>
    <property type="project" value="TreeGrafter"/>
</dbReference>
<reference evidence="6 7" key="1">
    <citation type="submission" date="2018-06" db="EMBL/GenBank/DDBJ databases">
        <authorList>
            <consortium name="Pathogen Informatics"/>
            <person name="Doyle S."/>
        </authorList>
    </citation>
    <scope>NUCLEOTIDE SEQUENCE [LARGE SCALE GENOMIC DNA]</scope>
    <source>
        <strain evidence="6 7">NCTC10738</strain>
    </source>
</reference>
<keyword evidence="7" id="KW-1185">Reference proteome</keyword>
<dbReference type="PANTHER" id="PTHR11070:SF45">
    <property type="entry name" value="DNA 3'-5' HELICASE"/>
    <property type="match status" value="1"/>
</dbReference>
<evidence type="ECO:0000256" key="4">
    <source>
        <dbReference type="ARBA" id="ARBA00022840"/>
    </source>
</evidence>
<keyword evidence="3 6" id="KW-0347">Helicase</keyword>
<proteinExistence type="predicted"/>
<dbReference type="GO" id="GO:0016787">
    <property type="term" value="F:hydrolase activity"/>
    <property type="evidence" value="ECO:0007669"/>
    <property type="project" value="UniProtKB-KW"/>
</dbReference>
<evidence type="ECO:0000313" key="6">
    <source>
        <dbReference type="EMBL" id="SUI66283.1"/>
    </source>
</evidence>
<evidence type="ECO:0000256" key="2">
    <source>
        <dbReference type="ARBA" id="ARBA00022801"/>
    </source>
</evidence>
<organism evidence="6 7">
    <name type="scientific">Shewanella algae</name>
    <dbReference type="NCBI Taxonomy" id="38313"/>
    <lineage>
        <taxon>Bacteria</taxon>
        <taxon>Pseudomonadati</taxon>
        <taxon>Pseudomonadota</taxon>
        <taxon>Gammaproteobacteria</taxon>
        <taxon>Alteromonadales</taxon>
        <taxon>Shewanellaceae</taxon>
        <taxon>Shewanella</taxon>
    </lineage>
</organism>
<dbReference type="InterPro" id="IPR027417">
    <property type="entry name" value="P-loop_NTPase"/>
</dbReference>
<dbReference type="InterPro" id="IPR014016">
    <property type="entry name" value="UvrD-like_ATP-bd"/>
</dbReference>
<gene>
    <name evidence="6" type="ORF">NCTC10738_01801</name>
</gene>
<dbReference type="RefSeq" id="WP_115389573.1">
    <property type="nucleotide sequence ID" value="NZ_JADZHC010000003.1"/>
</dbReference>